<keyword evidence="2" id="KW-1185">Reference proteome</keyword>
<dbReference type="Proteomes" id="UP000215002">
    <property type="component" value="Chromosome"/>
</dbReference>
<dbReference type="AlphaFoldDB" id="A0A223NU94"/>
<dbReference type="KEGG" id="muc:MuYL_1571"/>
<organism evidence="1 2">
    <name type="scientific">Mucilaginibacter xinganensis</name>
    <dbReference type="NCBI Taxonomy" id="1234841"/>
    <lineage>
        <taxon>Bacteria</taxon>
        <taxon>Pseudomonadati</taxon>
        <taxon>Bacteroidota</taxon>
        <taxon>Sphingobacteriia</taxon>
        <taxon>Sphingobacteriales</taxon>
        <taxon>Sphingobacteriaceae</taxon>
        <taxon>Mucilaginibacter</taxon>
    </lineage>
</organism>
<dbReference type="EMBL" id="CP022743">
    <property type="protein sequence ID" value="ASU33469.1"/>
    <property type="molecule type" value="Genomic_DNA"/>
</dbReference>
<gene>
    <name evidence="1" type="ORF">MuYL_1571</name>
</gene>
<reference evidence="1 2" key="1">
    <citation type="submission" date="2017-08" db="EMBL/GenBank/DDBJ databases">
        <title>Complete genome sequence of Mucilaginibacter sp. strain BJC16-A31.</title>
        <authorList>
            <consortium name="Henan University of Science and Technology"/>
            <person name="You X."/>
        </authorList>
    </citation>
    <scope>NUCLEOTIDE SEQUENCE [LARGE SCALE GENOMIC DNA]</scope>
    <source>
        <strain evidence="1 2">BJC16-A31</strain>
    </source>
</reference>
<accession>A0A223NU94</accession>
<evidence type="ECO:0000313" key="2">
    <source>
        <dbReference type="Proteomes" id="UP000215002"/>
    </source>
</evidence>
<evidence type="ECO:0000313" key="1">
    <source>
        <dbReference type="EMBL" id="ASU33469.1"/>
    </source>
</evidence>
<name>A0A223NU94_9SPHI</name>
<proteinExistence type="predicted"/>
<sequence>MISVFLVSGGKTGISAQNKSSVKNSGNNFILATGSYNHGSVFSSLI</sequence>
<protein>
    <submittedName>
        <fullName evidence="1">Uncharacterized protein</fullName>
    </submittedName>
</protein>